<comment type="caution">
    <text evidence="1">The sequence shown here is derived from an EMBL/GenBank/DDBJ whole genome shotgun (WGS) entry which is preliminary data.</text>
</comment>
<name>A0A4Z2HRV4_9TELE</name>
<dbReference type="EMBL" id="SRLO01000190">
    <property type="protein sequence ID" value="TNN68437.1"/>
    <property type="molecule type" value="Genomic_DNA"/>
</dbReference>
<accession>A0A4Z2HRV4</accession>
<keyword evidence="2" id="KW-1185">Reference proteome</keyword>
<evidence type="ECO:0000313" key="1">
    <source>
        <dbReference type="EMBL" id="TNN68437.1"/>
    </source>
</evidence>
<evidence type="ECO:0000313" key="2">
    <source>
        <dbReference type="Proteomes" id="UP000314294"/>
    </source>
</evidence>
<protein>
    <submittedName>
        <fullName evidence="1">Uncharacterized protein</fullName>
    </submittedName>
</protein>
<gene>
    <name evidence="1" type="ORF">EYF80_021358</name>
</gene>
<organism evidence="1 2">
    <name type="scientific">Liparis tanakae</name>
    <name type="common">Tanaka's snailfish</name>
    <dbReference type="NCBI Taxonomy" id="230148"/>
    <lineage>
        <taxon>Eukaryota</taxon>
        <taxon>Metazoa</taxon>
        <taxon>Chordata</taxon>
        <taxon>Craniata</taxon>
        <taxon>Vertebrata</taxon>
        <taxon>Euteleostomi</taxon>
        <taxon>Actinopterygii</taxon>
        <taxon>Neopterygii</taxon>
        <taxon>Teleostei</taxon>
        <taxon>Neoteleostei</taxon>
        <taxon>Acanthomorphata</taxon>
        <taxon>Eupercaria</taxon>
        <taxon>Perciformes</taxon>
        <taxon>Cottioidei</taxon>
        <taxon>Cottales</taxon>
        <taxon>Liparidae</taxon>
        <taxon>Liparis</taxon>
    </lineage>
</organism>
<sequence>MLSWSLTARERVGSETADYCSVYQSFERLTHQATRPVSPCSRWFGYNRGREMERERREKEGGKRAFASQEQQMLLLMKQRS</sequence>
<reference evidence="1 2" key="1">
    <citation type="submission" date="2019-03" db="EMBL/GenBank/DDBJ databases">
        <title>First draft genome of Liparis tanakae, snailfish: a comprehensive survey of snailfish specific genes.</title>
        <authorList>
            <person name="Kim W."/>
            <person name="Song I."/>
            <person name="Jeong J.-H."/>
            <person name="Kim D."/>
            <person name="Kim S."/>
            <person name="Ryu S."/>
            <person name="Song J.Y."/>
            <person name="Lee S.K."/>
        </authorList>
    </citation>
    <scope>NUCLEOTIDE SEQUENCE [LARGE SCALE GENOMIC DNA]</scope>
    <source>
        <tissue evidence="1">Muscle</tissue>
    </source>
</reference>
<dbReference type="Proteomes" id="UP000314294">
    <property type="component" value="Unassembled WGS sequence"/>
</dbReference>
<dbReference type="AlphaFoldDB" id="A0A4Z2HRV4"/>
<proteinExistence type="predicted"/>